<comment type="caution">
    <text evidence="3">The sequence shown here is derived from an EMBL/GenBank/DDBJ whole genome shotgun (WGS) entry which is preliminary data.</text>
</comment>
<feature type="compositionally biased region" description="Basic and acidic residues" evidence="1">
    <location>
        <begin position="49"/>
        <end position="71"/>
    </location>
</feature>
<dbReference type="OrthoDB" id="1928974at2759"/>
<feature type="compositionally biased region" description="Low complexity" evidence="1">
    <location>
        <begin position="104"/>
        <end position="115"/>
    </location>
</feature>
<dbReference type="Proteomes" id="UP000652761">
    <property type="component" value="Unassembled WGS sequence"/>
</dbReference>
<feature type="compositionally biased region" description="Basic and acidic residues" evidence="1">
    <location>
        <begin position="272"/>
        <end position="372"/>
    </location>
</feature>
<feature type="compositionally biased region" description="Basic and acidic residues" evidence="1">
    <location>
        <begin position="388"/>
        <end position="403"/>
    </location>
</feature>
<feature type="domain" description="Small acidic protein-like" evidence="2">
    <location>
        <begin position="507"/>
        <end position="571"/>
    </location>
</feature>
<dbReference type="EMBL" id="NMUH01005730">
    <property type="protein sequence ID" value="MQM13549.1"/>
    <property type="molecule type" value="Genomic_DNA"/>
</dbReference>
<dbReference type="Pfam" id="PF15477">
    <property type="entry name" value="SMAP"/>
    <property type="match status" value="1"/>
</dbReference>
<dbReference type="PANTHER" id="PTHR22426:SF2">
    <property type="entry name" value="ARGININE_SERINE-RICH COILED-COIL PROTEIN 2"/>
    <property type="match status" value="1"/>
</dbReference>
<organism evidence="3 4">
    <name type="scientific">Colocasia esculenta</name>
    <name type="common">Wild taro</name>
    <name type="synonym">Arum esculentum</name>
    <dbReference type="NCBI Taxonomy" id="4460"/>
    <lineage>
        <taxon>Eukaryota</taxon>
        <taxon>Viridiplantae</taxon>
        <taxon>Streptophyta</taxon>
        <taxon>Embryophyta</taxon>
        <taxon>Tracheophyta</taxon>
        <taxon>Spermatophyta</taxon>
        <taxon>Magnoliopsida</taxon>
        <taxon>Liliopsida</taxon>
        <taxon>Araceae</taxon>
        <taxon>Aroideae</taxon>
        <taxon>Colocasieae</taxon>
        <taxon>Colocasia</taxon>
    </lineage>
</organism>
<feature type="non-terminal residue" evidence="3">
    <location>
        <position position="1"/>
    </location>
</feature>
<protein>
    <recommendedName>
        <fullName evidence="2">Small acidic protein-like domain-containing protein</fullName>
    </recommendedName>
</protein>
<evidence type="ECO:0000313" key="3">
    <source>
        <dbReference type="EMBL" id="MQM13549.1"/>
    </source>
</evidence>
<feature type="compositionally biased region" description="Basic and acidic residues" evidence="1">
    <location>
        <begin position="188"/>
        <end position="206"/>
    </location>
</feature>
<keyword evidence="4" id="KW-1185">Reference proteome</keyword>
<dbReference type="InterPro" id="IPR028124">
    <property type="entry name" value="SMAP_dom"/>
</dbReference>
<reference evidence="3" key="1">
    <citation type="submission" date="2017-07" db="EMBL/GenBank/DDBJ databases">
        <title>Taro Niue Genome Assembly and Annotation.</title>
        <authorList>
            <person name="Atibalentja N."/>
            <person name="Keating K."/>
            <person name="Fields C.J."/>
        </authorList>
    </citation>
    <scope>NUCLEOTIDE SEQUENCE</scope>
    <source>
        <strain evidence="3">Niue_2</strain>
        <tissue evidence="3">Leaf</tissue>
    </source>
</reference>
<evidence type="ECO:0000313" key="4">
    <source>
        <dbReference type="Proteomes" id="UP000652761"/>
    </source>
</evidence>
<feature type="compositionally biased region" description="Basic and acidic residues" evidence="1">
    <location>
        <begin position="416"/>
        <end position="433"/>
    </location>
</feature>
<dbReference type="AlphaFoldDB" id="A0A843WTW3"/>
<feature type="compositionally biased region" description="Basic and acidic residues" evidence="1">
    <location>
        <begin position="154"/>
        <end position="175"/>
    </location>
</feature>
<feature type="region of interest" description="Disordered" evidence="1">
    <location>
        <begin position="24"/>
        <end position="450"/>
    </location>
</feature>
<dbReference type="PANTHER" id="PTHR22426">
    <property type="entry name" value="ARGININE_SERINE-RICH COILED-COIL PROTEIN 2"/>
    <property type="match status" value="1"/>
</dbReference>
<evidence type="ECO:0000259" key="2">
    <source>
        <dbReference type="Pfam" id="PF15477"/>
    </source>
</evidence>
<feature type="compositionally biased region" description="Basic and acidic residues" evidence="1">
    <location>
        <begin position="213"/>
        <end position="262"/>
    </location>
</feature>
<feature type="compositionally biased region" description="Low complexity" evidence="1">
    <location>
        <begin position="434"/>
        <end position="450"/>
    </location>
</feature>
<proteinExistence type="predicted"/>
<sequence length="636" mass="72528">MLKTLAQDSTDQLSPFYLCERTDSLSLSLSPPPRPRVLAFPGQNRKPARRVEEFRRSDHRVPSGSEEKVRMDSAPSPDVSDAKPSFRKPANDAANRKYRRHSSTDMSDSSSSDGSPKVERNHSPDFSKDCLKMDVNKRKNDNKGSEKQAPVSYRDYHRHNEQSRHQRDAVEEERHYRKSSQSALESRSGNRFEHSRHESYQNRARESNYSVDKYSRDKSDIDRHSRDKSDVGRYFRDKSDSRTHRSKETMEYHRHNDRHLSDRAVSGGRYEVSSKDDIRSRERDWHRDRGDRDEKRERPRNLGDYKNDRKMYHEGEGAKGHAKDSRVGRDDSAVYRKETCLSSNKEMDETLEHKKKNDDRDSDKRKDRHGGVQDEEIQNEAKGLSAFYDKDGKAEWNKDKFPDAVDQPSTKKHKSGNLEKPTDEGVKRPEKETAASVNSEAVGSSSSQAEANQDFNAAKVAAIKAAELVNRNLIGGGATGFLSTDQKKKLLWGNKKNNMVEESGNRWDLPLFTDRERQEKFNKLMGVKGDLKLESKPDDKDGTLRAEKQEQLQMDLEKQYTAGLRRRDGRTMPMFGCHCQQQVESPSLRNHHLILLVKVVSSSGTLVRAWAQQVGGSSAAVVCMQICGAKGLGGGE</sequence>
<name>A0A843WTW3_COLES</name>
<accession>A0A843WTW3</accession>
<gene>
    <name evidence="3" type="ORF">Taro_046477</name>
</gene>
<feature type="compositionally biased region" description="Basic and acidic residues" evidence="1">
    <location>
        <begin position="116"/>
        <end position="146"/>
    </location>
</feature>
<evidence type="ECO:0000256" key="1">
    <source>
        <dbReference type="SAM" id="MobiDB-lite"/>
    </source>
</evidence>